<keyword evidence="2" id="KW-1185">Reference proteome</keyword>
<accession>A0AAV1I7W2</accession>
<sequence length="102" mass="11173">MGQGPQLKGGLQTCGIRLQNHRIAIQIHTPGIPESHAGAASWLQRAASLHLFDCRQLTSAMYDILDGYQTETTIAMSSLYTSWLMLMASIVHCWTSISNVVA</sequence>
<reference evidence="1 2" key="1">
    <citation type="submission" date="2023-10" db="EMBL/GenBank/DDBJ databases">
        <authorList>
            <person name="Maclean D."/>
            <person name="Macfadyen A."/>
        </authorList>
    </citation>
    <scope>NUCLEOTIDE SEQUENCE [LARGE SCALE GENOMIC DNA]</scope>
</reference>
<organism evidence="1 2">
    <name type="scientific">Coccomyxa viridis</name>
    <dbReference type="NCBI Taxonomy" id="1274662"/>
    <lineage>
        <taxon>Eukaryota</taxon>
        <taxon>Viridiplantae</taxon>
        <taxon>Chlorophyta</taxon>
        <taxon>core chlorophytes</taxon>
        <taxon>Trebouxiophyceae</taxon>
        <taxon>Trebouxiophyceae incertae sedis</taxon>
        <taxon>Coccomyxaceae</taxon>
        <taxon>Coccomyxa</taxon>
    </lineage>
</organism>
<name>A0AAV1I7W2_9CHLO</name>
<proteinExistence type="predicted"/>
<evidence type="ECO:0000313" key="2">
    <source>
        <dbReference type="Proteomes" id="UP001314263"/>
    </source>
</evidence>
<dbReference type="AlphaFoldDB" id="A0AAV1I7W2"/>
<protein>
    <submittedName>
        <fullName evidence="1">Uncharacterized protein</fullName>
    </submittedName>
</protein>
<evidence type="ECO:0000313" key="1">
    <source>
        <dbReference type="EMBL" id="CAK0783159.1"/>
    </source>
</evidence>
<gene>
    <name evidence="1" type="ORF">CVIRNUC_006358</name>
</gene>
<dbReference type="EMBL" id="CAUYUE010000008">
    <property type="protein sequence ID" value="CAK0783159.1"/>
    <property type="molecule type" value="Genomic_DNA"/>
</dbReference>
<comment type="caution">
    <text evidence="1">The sequence shown here is derived from an EMBL/GenBank/DDBJ whole genome shotgun (WGS) entry which is preliminary data.</text>
</comment>
<dbReference type="Proteomes" id="UP001314263">
    <property type="component" value="Unassembled WGS sequence"/>
</dbReference>